<dbReference type="AlphaFoldDB" id="A0AAV8UVU6"/>
<comment type="caution">
    <text evidence="1">The sequence shown here is derived from an EMBL/GenBank/DDBJ whole genome shotgun (WGS) entry which is preliminary data.</text>
</comment>
<organism evidence="1 2">
    <name type="scientific">Rhodosorus marinus</name>
    <dbReference type="NCBI Taxonomy" id="101924"/>
    <lineage>
        <taxon>Eukaryota</taxon>
        <taxon>Rhodophyta</taxon>
        <taxon>Stylonematophyceae</taxon>
        <taxon>Stylonematales</taxon>
        <taxon>Stylonemataceae</taxon>
        <taxon>Rhodosorus</taxon>
    </lineage>
</organism>
<evidence type="ECO:0000313" key="2">
    <source>
        <dbReference type="Proteomes" id="UP001157974"/>
    </source>
</evidence>
<evidence type="ECO:0000313" key="1">
    <source>
        <dbReference type="EMBL" id="KAJ8906723.1"/>
    </source>
</evidence>
<gene>
    <name evidence="1" type="ORF">NDN08_003212</name>
</gene>
<accession>A0AAV8UVU6</accession>
<protein>
    <recommendedName>
        <fullName evidence="3">Sequence orphan</fullName>
    </recommendedName>
</protein>
<dbReference type="EMBL" id="JAMWBK010000003">
    <property type="protein sequence ID" value="KAJ8906723.1"/>
    <property type="molecule type" value="Genomic_DNA"/>
</dbReference>
<name>A0AAV8UVU6_9RHOD</name>
<dbReference type="PANTHER" id="PTHR37845">
    <property type="entry name" value="SEQUENCE ORPHAN"/>
    <property type="match status" value="1"/>
</dbReference>
<dbReference type="InterPro" id="IPR038781">
    <property type="entry name" value="C365.16-ike"/>
</dbReference>
<keyword evidence="2" id="KW-1185">Reference proteome</keyword>
<reference evidence="1 2" key="1">
    <citation type="journal article" date="2023" name="Nat. Commun.">
        <title>Origin of minicircular mitochondrial genomes in red algae.</title>
        <authorList>
            <person name="Lee Y."/>
            <person name="Cho C.H."/>
            <person name="Lee Y.M."/>
            <person name="Park S.I."/>
            <person name="Yang J.H."/>
            <person name="West J.A."/>
            <person name="Bhattacharya D."/>
            <person name="Yoon H.S."/>
        </authorList>
    </citation>
    <scope>NUCLEOTIDE SEQUENCE [LARGE SCALE GENOMIC DNA]</scope>
    <source>
        <strain evidence="1 2">CCMP1338</strain>
        <tissue evidence="1">Whole cell</tissue>
    </source>
</reference>
<dbReference type="Proteomes" id="UP001157974">
    <property type="component" value="Unassembled WGS sequence"/>
</dbReference>
<sequence length="252" mass="27675">MDGVPADAGAAACSAFLVAPFVCIVDKSIISNASGRKPLWQSMKDSFKEFLVRPHVFMRRPEFAWIFGLYGLTYLTANLTDSICEAKSADKTIPKFLTTSSVNLTVCIAKDRAFTRMFGVVSPKPLPFATYALFAARDSLTIFTSFSVPAHAAKYAQDRQILSPERALPAVQIACPLAVQIISTPMHLLGLDLYNRPKQPVASRLSFIAREYLKSTAARFARIGPAFGIGGVSNTFLRQKFQLMGKEVFHQA</sequence>
<proteinExistence type="predicted"/>
<evidence type="ECO:0008006" key="3">
    <source>
        <dbReference type="Google" id="ProtNLM"/>
    </source>
</evidence>
<dbReference type="GO" id="GO:0005739">
    <property type="term" value="C:mitochondrion"/>
    <property type="evidence" value="ECO:0007669"/>
    <property type="project" value="TreeGrafter"/>
</dbReference>
<dbReference type="PANTHER" id="PTHR37845:SF1">
    <property type="entry name" value="SEQUENCE ORPHAN"/>
    <property type="match status" value="1"/>
</dbReference>